<sequence length="169" mass="19100">MTQLSDTLGDQAAIYTHRTTSILNGILQYSQLIFSNHVEASRLFICDDAGNYKYAIYGEFRFGEGKRIALNLPTADKYLDGLRCSSLCYDAYKSYAGFPVEEAAQSLMYKFKVERPGNSGFRTGALYNIRGFGIEEAPYESHLEFPKRIRWAAKSGDVRKPVLDTGFQF</sequence>
<name>A0A7W9AZG3_9HYPH</name>
<dbReference type="EMBL" id="JACIJG010000014">
    <property type="protein sequence ID" value="MBB5703450.1"/>
    <property type="molecule type" value="Genomic_DNA"/>
</dbReference>
<dbReference type="AlphaFoldDB" id="A0A7W9AZG3"/>
<evidence type="ECO:0000313" key="2">
    <source>
        <dbReference type="Proteomes" id="UP000555546"/>
    </source>
</evidence>
<comment type="caution">
    <text evidence="1">The sequence shown here is derived from an EMBL/GenBank/DDBJ whole genome shotgun (WGS) entry which is preliminary data.</text>
</comment>
<evidence type="ECO:0000313" key="1">
    <source>
        <dbReference type="EMBL" id="MBB5703450.1"/>
    </source>
</evidence>
<dbReference type="RefSeq" id="WP_183655141.1">
    <property type="nucleotide sequence ID" value="NZ_JACIJG010000014.1"/>
</dbReference>
<proteinExistence type="predicted"/>
<organism evidence="1 2">
    <name type="scientific">Brucella daejeonensis</name>
    <dbReference type="NCBI Taxonomy" id="659015"/>
    <lineage>
        <taxon>Bacteria</taxon>
        <taxon>Pseudomonadati</taxon>
        <taxon>Pseudomonadota</taxon>
        <taxon>Alphaproteobacteria</taxon>
        <taxon>Hyphomicrobiales</taxon>
        <taxon>Brucellaceae</taxon>
        <taxon>Brucella/Ochrobactrum group</taxon>
        <taxon>Brucella</taxon>
    </lineage>
</organism>
<reference evidence="1 2" key="1">
    <citation type="submission" date="2020-08" db="EMBL/GenBank/DDBJ databases">
        <title>Genomic Encyclopedia of Type Strains, Phase IV (KMG-IV): sequencing the most valuable type-strain genomes for metagenomic binning, comparative biology and taxonomic classification.</title>
        <authorList>
            <person name="Goeker M."/>
        </authorList>
    </citation>
    <scope>NUCLEOTIDE SEQUENCE [LARGE SCALE GENOMIC DNA]</scope>
    <source>
        <strain evidence="1 2">DSM 26944</strain>
    </source>
</reference>
<gene>
    <name evidence="1" type="ORF">FHS76_003354</name>
</gene>
<protein>
    <submittedName>
        <fullName evidence="1">Uncharacterized protein</fullName>
    </submittedName>
</protein>
<dbReference type="Proteomes" id="UP000555546">
    <property type="component" value="Unassembled WGS sequence"/>
</dbReference>
<keyword evidence="2" id="KW-1185">Reference proteome</keyword>
<accession>A0A7W9AZG3</accession>